<feature type="transmembrane region" description="Helical" evidence="5">
    <location>
        <begin position="147"/>
        <end position="164"/>
    </location>
</feature>
<keyword evidence="3 5" id="KW-1133">Transmembrane helix</keyword>
<dbReference type="SUPFAM" id="SSF50182">
    <property type="entry name" value="Sm-like ribonucleoproteins"/>
    <property type="match status" value="1"/>
</dbReference>
<dbReference type="InterPro" id="IPR023408">
    <property type="entry name" value="MscS_beta-dom_sf"/>
</dbReference>
<gene>
    <name evidence="7" type="ORF">SAMN05661053_0875</name>
</gene>
<dbReference type="InterPro" id="IPR030192">
    <property type="entry name" value="YbdG"/>
</dbReference>
<evidence type="ECO:0000256" key="2">
    <source>
        <dbReference type="ARBA" id="ARBA00022692"/>
    </source>
</evidence>
<keyword evidence="2 5" id="KW-0812">Transmembrane</keyword>
<feature type="domain" description="Mechanosensitive ion channel MscS" evidence="6">
    <location>
        <begin position="166"/>
        <end position="234"/>
    </location>
</feature>
<dbReference type="GO" id="GO:0005886">
    <property type="term" value="C:plasma membrane"/>
    <property type="evidence" value="ECO:0007669"/>
    <property type="project" value="TreeGrafter"/>
</dbReference>
<feature type="transmembrane region" description="Helical" evidence="5">
    <location>
        <begin position="6"/>
        <end position="29"/>
    </location>
</feature>
<protein>
    <submittedName>
        <fullName evidence="7">Miniconductance mechanosensitive channel</fullName>
    </submittedName>
</protein>
<keyword evidence="4 5" id="KW-0472">Membrane</keyword>
<evidence type="ECO:0000256" key="1">
    <source>
        <dbReference type="ARBA" id="ARBA00004370"/>
    </source>
</evidence>
<evidence type="ECO:0000259" key="6">
    <source>
        <dbReference type="Pfam" id="PF00924"/>
    </source>
</evidence>
<evidence type="ECO:0000256" key="5">
    <source>
        <dbReference type="SAM" id="Phobius"/>
    </source>
</evidence>
<dbReference type="PANTHER" id="PTHR30414">
    <property type="entry name" value="MINICONDUCTANCE MECHANOSENSITIVE CHANNEL YBDG"/>
    <property type="match status" value="1"/>
</dbReference>
<dbReference type="PANTHER" id="PTHR30414:SF0">
    <property type="entry name" value="MINICONDUCTANCE MECHANOSENSITIVE CHANNEL YBDG"/>
    <property type="match status" value="1"/>
</dbReference>
<dbReference type="Proteomes" id="UP000255423">
    <property type="component" value="Unassembled WGS sequence"/>
</dbReference>
<name>A0A380RWG5_FIBSU</name>
<feature type="transmembrane region" description="Helical" evidence="5">
    <location>
        <begin position="124"/>
        <end position="141"/>
    </location>
</feature>
<evidence type="ECO:0000313" key="7">
    <source>
        <dbReference type="EMBL" id="SUQ19635.1"/>
    </source>
</evidence>
<feature type="transmembrane region" description="Helical" evidence="5">
    <location>
        <begin position="82"/>
        <end position="103"/>
    </location>
</feature>
<dbReference type="RefSeq" id="WP_109572216.1">
    <property type="nucleotide sequence ID" value="NZ_UHJL01000001.1"/>
</dbReference>
<dbReference type="GO" id="GO:0008381">
    <property type="term" value="F:mechanosensitive monoatomic ion channel activity"/>
    <property type="evidence" value="ECO:0007669"/>
    <property type="project" value="InterPro"/>
</dbReference>
<evidence type="ECO:0000256" key="4">
    <source>
        <dbReference type="ARBA" id="ARBA00023136"/>
    </source>
</evidence>
<dbReference type="Gene3D" id="2.30.30.60">
    <property type="match status" value="1"/>
</dbReference>
<accession>A0A380RWG5</accession>
<dbReference type="InterPro" id="IPR010920">
    <property type="entry name" value="LSM_dom_sf"/>
</dbReference>
<reference evidence="7 8" key="1">
    <citation type="submission" date="2017-08" db="EMBL/GenBank/DDBJ databases">
        <authorList>
            <person name="de Groot N.N."/>
        </authorList>
    </citation>
    <scope>NUCLEOTIDE SEQUENCE [LARGE SCALE GENOMIC DNA]</scope>
    <source>
        <strain evidence="7 8">HM2</strain>
    </source>
</reference>
<dbReference type="EMBL" id="UHJL01000001">
    <property type="protein sequence ID" value="SUQ19635.1"/>
    <property type="molecule type" value="Genomic_DNA"/>
</dbReference>
<evidence type="ECO:0000313" key="8">
    <source>
        <dbReference type="Proteomes" id="UP000255423"/>
    </source>
</evidence>
<organism evidence="7 8">
    <name type="scientific">Fibrobacter succinogenes</name>
    <name type="common">Bacteroides succinogenes</name>
    <dbReference type="NCBI Taxonomy" id="833"/>
    <lineage>
        <taxon>Bacteria</taxon>
        <taxon>Pseudomonadati</taxon>
        <taxon>Fibrobacterota</taxon>
        <taxon>Fibrobacteria</taxon>
        <taxon>Fibrobacterales</taxon>
        <taxon>Fibrobacteraceae</taxon>
        <taxon>Fibrobacter</taxon>
    </lineage>
</organism>
<evidence type="ECO:0000256" key="3">
    <source>
        <dbReference type="ARBA" id="ARBA00022989"/>
    </source>
</evidence>
<dbReference type="GO" id="GO:0071470">
    <property type="term" value="P:cellular response to osmotic stress"/>
    <property type="evidence" value="ECO:0007669"/>
    <property type="project" value="InterPro"/>
</dbReference>
<sequence length="387" mass="44071">MNDYYQFAILSAVVLAVYAFLYFVVHPLAKWIAIKTPNKFDDLLVKKKVISRALFFVPVIILVQSFPYVIAKEHWLYDFCEHIGNILFTVAAFLLASAVLDVIESLNERNVKMKLRPMRGIFQAIKLAMFCVATILVASQIVNKSPVIILSTLGAMATVLLLVFRDSILGLVSGIQINLSDLLRKGDWIEIERHHADGSVIDITLTSVKVRNWDNTVSVIPAYDLITNSFRNWRGMQESGGRRIKRSLFIDQQSIRFLTPEEIEKFMKIDVLRPYLERKLSEIGEDSGVSENVTVTKLNGRHLTNIGTFRAYCTAYLRSRKTIAQDMTLMTRQLAPTPTGLPLEIYAFANTVEWIEYENIQSDIFDFLIASLPEFGLSLYQYANRVP</sequence>
<proteinExistence type="predicted"/>
<dbReference type="Pfam" id="PF00924">
    <property type="entry name" value="MS_channel_2nd"/>
    <property type="match status" value="1"/>
</dbReference>
<feature type="transmembrane region" description="Helical" evidence="5">
    <location>
        <begin position="49"/>
        <end position="70"/>
    </location>
</feature>
<dbReference type="InterPro" id="IPR006685">
    <property type="entry name" value="MscS_channel_2nd"/>
</dbReference>
<comment type="subcellular location">
    <subcellularLocation>
        <location evidence="1">Membrane</location>
    </subcellularLocation>
</comment>
<dbReference type="AlphaFoldDB" id="A0A380RWG5"/>